<feature type="transmembrane region" description="Helical" evidence="5">
    <location>
        <begin position="286"/>
        <end position="306"/>
    </location>
</feature>
<dbReference type="NCBIfam" id="NF000825">
    <property type="entry name" value="PRK00068.1"/>
    <property type="match status" value="1"/>
</dbReference>
<keyword evidence="4 5" id="KW-0472">Membrane</keyword>
<proteinExistence type="inferred from homology"/>
<evidence type="ECO:0000256" key="5">
    <source>
        <dbReference type="HAMAP-Rule" id="MF_01600"/>
    </source>
</evidence>
<evidence type="ECO:0000256" key="4">
    <source>
        <dbReference type="ARBA" id="ARBA00023136"/>
    </source>
</evidence>
<feature type="transmembrane region" description="Helical" evidence="5">
    <location>
        <begin position="112"/>
        <end position="131"/>
    </location>
</feature>
<comment type="similarity">
    <text evidence="5">Belongs to the UPF0182 family.</text>
</comment>
<dbReference type="OrthoDB" id="9763654at2"/>
<dbReference type="NCBIfam" id="NF009097">
    <property type="entry name" value="PRK12438.1"/>
    <property type="match status" value="1"/>
</dbReference>
<feature type="transmembrane region" description="Helical" evidence="5">
    <location>
        <begin position="60"/>
        <end position="85"/>
    </location>
</feature>
<reference evidence="7 8" key="1">
    <citation type="submission" date="2019-03" db="EMBL/GenBank/DDBJ databases">
        <title>Genomic Encyclopedia of Type Strains, Phase IV (KMG-IV): sequencing the most valuable type-strain genomes for metagenomic binning, comparative biology and taxonomic classification.</title>
        <authorList>
            <person name="Goeker M."/>
        </authorList>
    </citation>
    <scope>NUCLEOTIDE SEQUENCE [LARGE SCALE GENOMIC DNA]</scope>
    <source>
        <strain evidence="7 8">DSM 45765</strain>
    </source>
</reference>
<keyword evidence="3 5" id="KW-1133">Transmembrane helix</keyword>
<dbReference type="PANTHER" id="PTHR39344">
    <property type="entry name" value="UPF0182 PROTEIN SLL1060"/>
    <property type="match status" value="1"/>
</dbReference>
<evidence type="ECO:0000256" key="2">
    <source>
        <dbReference type="ARBA" id="ARBA00022692"/>
    </source>
</evidence>
<dbReference type="HAMAP" id="MF_01600">
    <property type="entry name" value="UPF0182"/>
    <property type="match status" value="1"/>
</dbReference>
<evidence type="ECO:0000313" key="8">
    <source>
        <dbReference type="Proteomes" id="UP000294911"/>
    </source>
</evidence>
<feature type="transmembrane region" description="Helical" evidence="5">
    <location>
        <begin position="167"/>
        <end position="193"/>
    </location>
</feature>
<name>A0A4R2Q6Y3_9PSEU</name>
<dbReference type="Pfam" id="PF03699">
    <property type="entry name" value="UPF0182"/>
    <property type="match status" value="1"/>
</dbReference>
<gene>
    <name evidence="7" type="ORF">EV191_12135</name>
</gene>
<dbReference type="GO" id="GO:0005886">
    <property type="term" value="C:plasma membrane"/>
    <property type="evidence" value="ECO:0007669"/>
    <property type="project" value="UniProtKB-SubCell"/>
</dbReference>
<sequence length="993" mass="109062">MATRPPVQMPKLTRRSRILLVLAGFIVLLVLLGARMLDTYVDWLWFGEVGYRGVFTTEILTRAALFVGAGILVGGVLAIALLIAYRTRPVFVPVGNTDDPLARYRATIVQRARLIGIGVPVLAGIIAGVSAQGNWQVAQLFLNGTNFGKQDPEFGLDIGFYAFDLPFYTWLLGWLFVAVVVAFIGAAITHYLFGGIRLAGRGSSVSRAARIQLAITAGLFVLLKAVEYFFDRYELLFSDRNELFTGATYTDLNAVLPAKLILIFIAIFCALAFFAAAFTRNLQLPAIATALMVLSGVLIGAAWPAILEQFSVRPNAIEKEAMPIERHLEATREAYGITEENVEYQDYPGTSDAEPEEVRNNPTIPNIRVLDPTLLAPTYTNREGRQNFYGFPDQLDIDRYPTKQDDGSTKMQDYIVGLREINTDGLAENQQSWINRHLVYTHGNGFVAAPANQVDRTPSIGGDDAGSGEGGYPVFKVSDLNGNDDTFPIEGENARIYYGELVTDYAIVGGTGEDTPPEYDPRENETFNYNGEGGVPIDNWFNRAVFAATEGEYRILFSGAISDGSKIMYNRDPKNRVEKVAPWLKVDGDPYPAVIDGEVKWIVDGYTTLENYPYAQRTSLGETTVDSRTGQPTQPDENISYARNSVKATVDAFDGKVDLYSVDDQDPVLKAWQGVFPGVVKPESEVTDDLRQHFRYPEDLFKIQRELISRYHVDRPQDFYATRTFWDVPPDPTVETGGGDGNAEGAPQPPYYLMAQVPGREEPSFQITSALRVLERQALGAWVSAESDPENYGQITVLKLPTEENQTEGPVQAQNRFQSNDQVAQERTLLSNANVDAVYGNLLTLPINGGIMYVEPIYIRRNDENAFPQLGRVLVSYGEKVGFSSTIGGALDQVFGQGAGDAAQQQGEGGGTPTDDDGDSDGQQQEQQQGQGQGQGQGEGQTPEMASAVEDMQSALAKLREAQRDGDFTAQGEALQELDEASQRFEQAQNGGS</sequence>
<evidence type="ECO:0000256" key="6">
    <source>
        <dbReference type="SAM" id="MobiDB-lite"/>
    </source>
</evidence>
<dbReference type="EMBL" id="SLXQ01000021">
    <property type="protein sequence ID" value="TCP43638.1"/>
    <property type="molecule type" value="Genomic_DNA"/>
</dbReference>
<comment type="caution">
    <text evidence="5">Lacks conserved residue(s) required for the propagation of feature annotation.</text>
</comment>
<keyword evidence="1 5" id="KW-1003">Cell membrane</keyword>
<dbReference type="PANTHER" id="PTHR39344:SF1">
    <property type="entry name" value="UPF0182 PROTEIN SLL1060"/>
    <property type="match status" value="1"/>
</dbReference>
<feature type="compositionally biased region" description="Low complexity" evidence="6">
    <location>
        <begin position="921"/>
        <end position="930"/>
    </location>
</feature>
<feature type="compositionally biased region" description="Basic and acidic residues" evidence="6">
    <location>
        <begin position="958"/>
        <end position="967"/>
    </location>
</feature>
<comment type="caution">
    <text evidence="7">The sequence shown here is derived from an EMBL/GenBank/DDBJ whole genome shotgun (WGS) entry which is preliminary data.</text>
</comment>
<dbReference type="GO" id="GO:0005576">
    <property type="term" value="C:extracellular region"/>
    <property type="evidence" value="ECO:0007669"/>
    <property type="project" value="TreeGrafter"/>
</dbReference>
<protein>
    <recommendedName>
        <fullName evidence="5">UPF0182 protein EV191_12135</fullName>
    </recommendedName>
</protein>
<dbReference type="InterPro" id="IPR005372">
    <property type="entry name" value="UPF0182"/>
</dbReference>
<accession>A0A4R2Q6Y3</accession>
<feature type="region of interest" description="Disordered" evidence="6">
    <location>
        <begin position="898"/>
        <end position="970"/>
    </location>
</feature>
<keyword evidence="2 5" id="KW-0812">Transmembrane</keyword>
<evidence type="ECO:0000256" key="3">
    <source>
        <dbReference type="ARBA" id="ARBA00022989"/>
    </source>
</evidence>
<dbReference type="AlphaFoldDB" id="A0A4R2Q6Y3"/>
<organism evidence="7 8">
    <name type="scientific">Tamaricihabitans halophyticus</name>
    <dbReference type="NCBI Taxonomy" id="1262583"/>
    <lineage>
        <taxon>Bacteria</taxon>
        <taxon>Bacillati</taxon>
        <taxon>Actinomycetota</taxon>
        <taxon>Actinomycetes</taxon>
        <taxon>Pseudonocardiales</taxon>
        <taxon>Pseudonocardiaceae</taxon>
        <taxon>Tamaricihabitans</taxon>
    </lineage>
</organism>
<feature type="transmembrane region" description="Helical" evidence="5">
    <location>
        <begin position="260"/>
        <end position="279"/>
    </location>
</feature>
<keyword evidence="8" id="KW-1185">Reference proteome</keyword>
<feature type="transmembrane region" description="Helical" evidence="5">
    <location>
        <begin position="213"/>
        <end position="230"/>
    </location>
</feature>
<dbReference type="RefSeq" id="WP_132880620.1">
    <property type="nucleotide sequence ID" value="NZ_SLXQ01000021.1"/>
</dbReference>
<comment type="subcellular location">
    <subcellularLocation>
        <location evidence="5">Cell membrane</location>
        <topology evidence="5">Multi-pass membrane protein</topology>
    </subcellularLocation>
</comment>
<evidence type="ECO:0000313" key="7">
    <source>
        <dbReference type="EMBL" id="TCP43638.1"/>
    </source>
</evidence>
<dbReference type="Proteomes" id="UP000294911">
    <property type="component" value="Unassembled WGS sequence"/>
</dbReference>
<evidence type="ECO:0000256" key="1">
    <source>
        <dbReference type="ARBA" id="ARBA00022475"/>
    </source>
</evidence>